<accession>A0ABS9HXR1</accession>
<gene>
    <name evidence="2" type="ORF">L3V18_08460</name>
    <name evidence="3" type="ORF">L3V18_14390</name>
</gene>
<feature type="transmembrane region" description="Helical" evidence="1">
    <location>
        <begin position="411"/>
        <end position="432"/>
    </location>
</feature>
<evidence type="ECO:0000313" key="2">
    <source>
        <dbReference type="EMBL" id="MCF7221817.1"/>
    </source>
</evidence>
<name>A0ABS9HXR1_9GAMM</name>
<feature type="transmembrane region" description="Helical" evidence="1">
    <location>
        <begin position="7"/>
        <end position="27"/>
    </location>
</feature>
<protein>
    <submittedName>
        <fullName evidence="3">Glycosyltransferase family 39 protein</fullName>
    </submittedName>
</protein>
<feature type="transmembrane region" description="Helical" evidence="1">
    <location>
        <begin position="382"/>
        <end position="399"/>
    </location>
</feature>
<keyword evidence="1" id="KW-1133">Transmembrane helix</keyword>
<evidence type="ECO:0000313" key="3">
    <source>
        <dbReference type="EMBL" id="MCF7222964.1"/>
    </source>
</evidence>
<feature type="transmembrane region" description="Helical" evidence="1">
    <location>
        <begin position="125"/>
        <end position="147"/>
    </location>
</feature>
<dbReference type="EMBL" id="JAKJPO010000004">
    <property type="protein sequence ID" value="MCF7221817.1"/>
    <property type="molecule type" value="Genomic_DNA"/>
</dbReference>
<keyword evidence="1" id="KW-0812">Transmembrane</keyword>
<feature type="transmembrane region" description="Helical" evidence="1">
    <location>
        <begin position="438"/>
        <end position="456"/>
    </location>
</feature>
<reference evidence="3" key="1">
    <citation type="submission" date="2022-01" db="EMBL/GenBank/DDBJ databases">
        <title>Lysobacter chinensis sp. nov., a bacterium isolated from cow dung compost.</title>
        <authorList>
            <person name="Liu Y."/>
        </authorList>
    </citation>
    <scope>NUCLEOTIDE SEQUENCE</scope>
    <source>
        <strain evidence="3">TLK-CK17</strain>
    </source>
</reference>
<organism evidence="3 4">
    <name type="scientific">Marilutibacter chinensis</name>
    <dbReference type="NCBI Taxonomy" id="2912247"/>
    <lineage>
        <taxon>Bacteria</taxon>
        <taxon>Pseudomonadati</taxon>
        <taxon>Pseudomonadota</taxon>
        <taxon>Gammaproteobacteria</taxon>
        <taxon>Lysobacterales</taxon>
        <taxon>Lysobacteraceae</taxon>
        <taxon>Marilutibacter</taxon>
    </lineage>
</organism>
<feature type="transmembrane region" description="Helical" evidence="1">
    <location>
        <begin position="167"/>
        <end position="188"/>
    </location>
</feature>
<comment type="caution">
    <text evidence="3">The sequence shown here is derived from an EMBL/GenBank/DDBJ whole genome shotgun (WGS) entry which is preliminary data.</text>
</comment>
<proteinExistence type="predicted"/>
<evidence type="ECO:0000256" key="1">
    <source>
        <dbReference type="SAM" id="Phobius"/>
    </source>
</evidence>
<reference evidence="3" key="2">
    <citation type="submission" date="2022-01" db="EMBL/GenBank/DDBJ databases">
        <authorList>
            <person name="Zhou L.Y."/>
        </authorList>
    </citation>
    <scope>NUCLEOTIDE SEQUENCE</scope>
    <source>
        <strain evidence="3">TLK-CK17</strain>
    </source>
</reference>
<sequence>MKESGYLKDWGIAVLVIVAIKLAWLVIDHTLRLYMGDSMVFLAASERLLSPGARSWLYAWTLHFTSFQLGAPGPVLVAHVIWSIMSCVGLYGFLRHALKLRQWLCVLAAGLLATEPVQIFMERMVLAETFGLLALVCTLLVLSRYLVTGRLGWYWLGVLGGLAAGAIRPNFIPLTLGMAIVAPAILAAAQIRNGSSRGPVWRHAFISLLVLVLSHAGYTWLYGKSVGQPPGYVAHTGMMRIGLVAPLIKPEHFEGTGVSGRLLDEVERDLDDHWQRGHHIWGSDGLWPKLQQASENPEMVARTITRRAMLDDPLGLIRVNLETMNGYFDDKRVYWRMLDDEGQIAPSAPEIRDIKRKLDWDVQGLARSPSPARTWFSRSTQWLTFCLFALAPLSLLALAAGWNRQTRDQSLLLALTGLGMVAGHLLFAHIVSFRYLHAFPWFVFANLAVILSWITGPGTRSSRHGAGT</sequence>
<evidence type="ECO:0000313" key="4">
    <source>
        <dbReference type="Proteomes" id="UP001430796"/>
    </source>
</evidence>
<feature type="transmembrane region" description="Helical" evidence="1">
    <location>
        <begin position="76"/>
        <end position="94"/>
    </location>
</feature>
<dbReference type="EMBL" id="JAKJPO010000010">
    <property type="protein sequence ID" value="MCF7222964.1"/>
    <property type="molecule type" value="Genomic_DNA"/>
</dbReference>
<keyword evidence="1" id="KW-0472">Membrane</keyword>
<keyword evidence="4" id="KW-1185">Reference proteome</keyword>
<dbReference type="Proteomes" id="UP001430796">
    <property type="component" value="Unassembled WGS sequence"/>
</dbReference>
<feature type="transmembrane region" description="Helical" evidence="1">
    <location>
        <begin position="200"/>
        <end position="221"/>
    </location>
</feature>